<keyword evidence="3" id="KW-0378">Hydrolase</keyword>
<dbReference type="PROSITE" id="PS51257">
    <property type="entry name" value="PROKAR_LIPOPROTEIN"/>
    <property type="match status" value="1"/>
</dbReference>
<comment type="similarity">
    <text evidence="1">Belongs to the sulfatase family.</text>
</comment>
<evidence type="ECO:0000256" key="1">
    <source>
        <dbReference type="ARBA" id="ARBA00008779"/>
    </source>
</evidence>
<protein>
    <submittedName>
        <fullName evidence="6">Sulfatase</fullName>
    </submittedName>
</protein>
<evidence type="ECO:0000313" key="6">
    <source>
        <dbReference type="EMBL" id="MFD2100776.1"/>
    </source>
</evidence>
<dbReference type="EMBL" id="JBHUHU010000003">
    <property type="protein sequence ID" value="MFD2100776.1"/>
    <property type="molecule type" value="Genomic_DNA"/>
</dbReference>
<dbReference type="CDD" id="cd16027">
    <property type="entry name" value="SGSH"/>
    <property type="match status" value="1"/>
</dbReference>
<dbReference type="PANTHER" id="PTHR42693">
    <property type="entry name" value="ARYLSULFATASE FAMILY MEMBER"/>
    <property type="match status" value="1"/>
</dbReference>
<dbReference type="Proteomes" id="UP001597342">
    <property type="component" value="Unassembled WGS sequence"/>
</dbReference>
<proteinExistence type="inferred from homology"/>
<dbReference type="SUPFAM" id="SSF53649">
    <property type="entry name" value="Alkaline phosphatase-like"/>
    <property type="match status" value="1"/>
</dbReference>
<feature type="domain" description="Sulfatase N-terminal" evidence="5">
    <location>
        <begin position="41"/>
        <end position="331"/>
    </location>
</feature>
<reference evidence="7" key="1">
    <citation type="journal article" date="2019" name="Int. J. Syst. Evol. Microbiol.">
        <title>The Global Catalogue of Microorganisms (GCM) 10K type strain sequencing project: providing services to taxonomists for standard genome sequencing and annotation.</title>
        <authorList>
            <consortium name="The Broad Institute Genomics Platform"/>
            <consortium name="The Broad Institute Genome Sequencing Center for Infectious Disease"/>
            <person name="Wu L."/>
            <person name="Ma J."/>
        </authorList>
    </citation>
    <scope>NUCLEOTIDE SEQUENCE [LARGE SCALE GENOMIC DNA]</scope>
    <source>
        <strain evidence="7">JCM 3389</strain>
    </source>
</reference>
<dbReference type="PANTHER" id="PTHR42693:SF53">
    <property type="entry name" value="ENDO-4-O-SULFATASE"/>
    <property type="match status" value="1"/>
</dbReference>
<name>A0ABW4XZ10_9FLAO</name>
<sequence>MKRILYCFALIALFLGCKNSEKQASQNKPQKRINPHLDFKPNIVWIVAEDLSPYIPAFGDSTIVTPALSELAAEGVCYDNFFTAHPVCSPARASIITGMYANSIGASHMRTGPWFSDTVSDEVIKNYVYKPVENINYEAVPPAEVKMFTEYLRNAGYYCTNNKKEDYQFRKTMTAWDESSDNAHWRNRPGNTPFFSVFNIEVTHESRIWSKAKDSLWVDEDLEVDVPPYLPDTEIGKKDIRRMYSNILEMDHKTGQILEELKSDGLMDSTIVVWYTDHGGPLPRQKRLLYDSGLKVPMIIRFPNGEFYGLRDDRIISFIDLAPTVLSLAGIEPPNYMEGKAFLGPFMRTEEPEYAFGAADRFDELTDHMRSVRDKRFKYIKNYELDKPVYSDVAYRKQMPIMQELLRLKDQNQLTPEQALWFAYPKPEEELYDLENDPHELNNLAKNPAYQEQLKKMRQACKEWTEKIGDTGLRPEKELIESFWPNQEQPLTAAPETEFTNGVLSISCSTKGASMGYRFTSEGPWKIYKEPIQLFSGQEIEIVAHRIGYERSDTINFKP</sequence>
<evidence type="ECO:0000256" key="2">
    <source>
        <dbReference type="ARBA" id="ARBA00022723"/>
    </source>
</evidence>
<dbReference type="Pfam" id="PF00884">
    <property type="entry name" value="Sulfatase"/>
    <property type="match status" value="1"/>
</dbReference>
<evidence type="ECO:0000259" key="5">
    <source>
        <dbReference type="Pfam" id="PF00884"/>
    </source>
</evidence>
<keyword evidence="2" id="KW-0479">Metal-binding</keyword>
<dbReference type="InterPro" id="IPR000917">
    <property type="entry name" value="Sulfatase_N"/>
</dbReference>
<keyword evidence="4" id="KW-0106">Calcium</keyword>
<dbReference type="RefSeq" id="WP_379831474.1">
    <property type="nucleotide sequence ID" value="NZ_JBHUHU010000003.1"/>
</dbReference>
<accession>A0ABW4XZ10</accession>
<dbReference type="InterPro" id="IPR017850">
    <property type="entry name" value="Alkaline_phosphatase_core_sf"/>
</dbReference>
<evidence type="ECO:0000313" key="7">
    <source>
        <dbReference type="Proteomes" id="UP001597342"/>
    </source>
</evidence>
<dbReference type="InterPro" id="IPR050738">
    <property type="entry name" value="Sulfatase"/>
</dbReference>
<dbReference type="PROSITE" id="PS00523">
    <property type="entry name" value="SULFATASE_1"/>
    <property type="match status" value="1"/>
</dbReference>
<keyword evidence="7" id="KW-1185">Reference proteome</keyword>
<gene>
    <name evidence="6" type="ORF">ACFSJE_13395</name>
</gene>
<organism evidence="6 7">
    <name type="scientific">Flagellimonas iocasae</name>
    <dbReference type="NCBI Taxonomy" id="2055905"/>
    <lineage>
        <taxon>Bacteria</taxon>
        <taxon>Pseudomonadati</taxon>
        <taxon>Bacteroidota</taxon>
        <taxon>Flavobacteriia</taxon>
        <taxon>Flavobacteriales</taxon>
        <taxon>Flavobacteriaceae</taxon>
        <taxon>Flagellimonas</taxon>
    </lineage>
</organism>
<dbReference type="InterPro" id="IPR024607">
    <property type="entry name" value="Sulfatase_CS"/>
</dbReference>
<evidence type="ECO:0000256" key="4">
    <source>
        <dbReference type="ARBA" id="ARBA00022837"/>
    </source>
</evidence>
<evidence type="ECO:0000256" key="3">
    <source>
        <dbReference type="ARBA" id="ARBA00022801"/>
    </source>
</evidence>
<dbReference type="Gene3D" id="3.40.720.10">
    <property type="entry name" value="Alkaline Phosphatase, subunit A"/>
    <property type="match status" value="1"/>
</dbReference>
<comment type="caution">
    <text evidence="6">The sequence shown here is derived from an EMBL/GenBank/DDBJ whole genome shotgun (WGS) entry which is preliminary data.</text>
</comment>